<name>A0A1M2W6Z9_TRAPU</name>
<feature type="compositionally biased region" description="Low complexity" evidence="4">
    <location>
        <begin position="376"/>
        <end position="395"/>
    </location>
</feature>
<feature type="compositionally biased region" description="Polar residues" evidence="4">
    <location>
        <begin position="1"/>
        <end position="15"/>
    </location>
</feature>
<proteinExistence type="predicted"/>
<feature type="compositionally biased region" description="Gly residues" evidence="4">
    <location>
        <begin position="496"/>
        <end position="506"/>
    </location>
</feature>
<dbReference type="STRING" id="154538.A0A1M2W6Z9"/>
<feature type="domain" description="HMG box" evidence="5">
    <location>
        <begin position="80"/>
        <end position="148"/>
    </location>
</feature>
<dbReference type="Gene3D" id="1.10.30.10">
    <property type="entry name" value="High mobility group box domain"/>
    <property type="match status" value="1"/>
</dbReference>
<feature type="compositionally biased region" description="Basic and acidic residues" evidence="4">
    <location>
        <begin position="162"/>
        <end position="177"/>
    </location>
</feature>
<comment type="caution">
    <text evidence="6">The sequence shown here is derived from an EMBL/GenBank/DDBJ whole genome shotgun (WGS) entry which is preliminary data.</text>
</comment>
<evidence type="ECO:0000256" key="3">
    <source>
        <dbReference type="PROSITE-ProRule" id="PRU00267"/>
    </source>
</evidence>
<evidence type="ECO:0000256" key="4">
    <source>
        <dbReference type="SAM" id="MobiDB-lite"/>
    </source>
</evidence>
<dbReference type="PROSITE" id="PS50118">
    <property type="entry name" value="HMG_BOX_2"/>
    <property type="match status" value="1"/>
</dbReference>
<dbReference type="SUPFAM" id="SSF47095">
    <property type="entry name" value="HMG-box"/>
    <property type="match status" value="1"/>
</dbReference>
<keyword evidence="7" id="KW-1185">Reference proteome</keyword>
<dbReference type="Pfam" id="PF00505">
    <property type="entry name" value="HMG_box"/>
    <property type="match status" value="1"/>
</dbReference>
<feature type="compositionally biased region" description="Basic and acidic residues" evidence="4">
    <location>
        <begin position="25"/>
        <end position="36"/>
    </location>
</feature>
<dbReference type="PANTHER" id="PTHR10270">
    <property type="entry name" value="SOX TRANSCRIPTION FACTOR"/>
    <property type="match status" value="1"/>
</dbReference>
<dbReference type="InterPro" id="IPR036910">
    <property type="entry name" value="HMG_box_dom_sf"/>
</dbReference>
<feature type="compositionally biased region" description="Basic and acidic residues" evidence="4">
    <location>
        <begin position="52"/>
        <end position="63"/>
    </location>
</feature>
<evidence type="ECO:0000256" key="2">
    <source>
        <dbReference type="ARBA" id="ARBA00023163"/>
    </source>
</evidence>
<keyword evidence="3" id="KW-0539">Nucleus</keyword>
<dbReference type="OrthoDB" id="1919336at2759"/>
<gene>
    <name evidence="6" type="ORF">TRAPUB_5959</name>
</gene>
<feature type="compositionally biased region" description="Low complexity" evidence="4">
    <location>
        <begin position="463"/>
        <end position="488"/>
    </location>
</feature>
<evidence type="ECO:0000259" key="5">
    <source>
        <dbReference type="PROSITE" id="PS50118"/>
    </source>
</evidence>
<dbReference type="InterPro" id="IPR009071">
    <property type="entry name" value="HMG_box_dom"/>
</dbReference>
<dbReference type="OMA" id="WNTMEMS"/>
<dbReference type="EMBL" id="MNAD01000147">
    <property type="protein sequence ID" value="OJT15631.1"/>
    <property type="molecule type" value="Genomic_DNA"/>
</dbReference>
<evidence type="ECO:0000256" key="1">
    <source>
        <dbReference type="ARBA" id="ARBA00023125"/>
    </source>
</evidence>
<accession>A0A1M2W6Z9</accession>
<dbReference type="InterPro" id="IPR050140">
    <property type="entry name" value="SRY-related_HMG-box_TF-like"/>
</dbReference>
<keyword evidence="2" id="KW-0804">Transcription</keyword>
<evidence type="ECO:0000313" key="6">
    <source>
        <dbReference type="EMBL" id="OJT15631.1"/>
    </source>
</evidence>
<dbReference type="GO" id="GO:0000978">
    <property type="term" value="F:RNA polymerase II cis-regulatory region sequence-specific DNA binding"/>
    <property type="evidence" value="ECO:0007669"/>
    <property type="project" value="TreeGrafter"/>
</dbReference>
<dbReference type="GO" id="GO:0030154">
    <property type="term" value="P:cell differentiation"/>
    <property type="evidence" value="ECO:0007669"/>
    <property type="project" value="TreeGrafter"/>
</dbReference>
<feature type="region of interest" description="Disordered" evidence="4">
    <location>
        <begin position="144"/>
        <end position="196"/>
    </location>
</feature>
<protein>
    <submittedName>
        <fullName evidence="6">Transcription factor Sox-14</fullName>
    </submittedName>
</protein>
<feature type="DNA-binding region" description="HMG box" evidence="3">
    <location>
        <begin position="80"/>
        <end position="148"/>
    </location>
</feature>
<dbReference type="PANTHER" id="PTHR10270:SF161">
    <property type="entry name" value="SEX-DETERMINING REGION Y PROTEIN"/>
    <property type="match status" value="1"/>
</dbReference>
<reference evidence="6 7" key="1">
    <citation type="submission" date="2016-10" db="EMBL/GenBank/DDBJ databases">
        <title>Genome sequence of the basidiomycete white-rot fungus Trametes pubescens.</title>
        <authorList>
            <person name="Makela M.R."/>
            <person name="Granchi Z."/>
            <person name="Peng M."/>
            <person name="De Vries R.P."/>
            <person name="Grigoriev I."/>
            <person name="Riley R."/>
            <person name="Hilden K."/>
        </authorList>
    </citation>
    <scope>NUCLEOTIDE SEQUENCE [LARGE SCALE GENOMIC DNA]</scope>
    <source>
        <strain evidence="6 7">FBCC735</strain>
    </source>
</reference>
<dbReference type="GO" id="GO:0001228">
    <property type="term" value="F:DNA-binding transcription activator activity, RNA polymerase II-specific"/>
    <property type="evidence" value="ECO:0007669"/>
    <property type="project" value="TreeGrafter"/>
</dbReference>
<keyword evidence="1 3" id="KW-0238">DNA-binding</keyword>
<sequence>MSRYHPSTQYTSSAIAGTGQGQDAARVDLRHERDDSLSDSETSTSFNAYSENVKDDAPVHDTDDPYLALTSQTLNADGTPKRPMNAFMIFARKRRPQISAANQMMRTGDVSKILSKEWNTMEMSDKKFYLDQAKKLKDNFNSKYPDYVYRRRPNNSRKKRKPDAAHDDGHDVGHADPDDPGYEDTSPVDGDDTLMIPSPQEVQYTRTHALNPSPVYHTHDAVGGPTPPPGCTYPYSSDFHASHAVPSTRHLSHLAPESAMPGATVGAVRPSSSMHDLNGLSQGYPSHSMYQNPGHQPSMYGAQGPHSSPAALWDPSRGGAGARSEHTRSNWPVLPALDITLARQRTYASSTGQIGNTNANGKTEAYSPQLPNRPWSSATSGSSTASSSSGGASTSHYGSSNQFPTLSSAFFPNESPAAKGIDVSSPASAHTTHDYYPPSSAAGLQSGAVPGRRGSTGPGPGPGHEQQQGSYGSAAQYSAGAQQSAAQAWSQHFSRGGAGGGGGGPPRGSNLHQMSPYALQGSPGAGEGTSRSPSGSSAHSTAPPLSFWDERFGGR</sequence>
<feature type="compositionally biased region" description="Polar residues" evidence="4">
    <location>
        <begin position="349"/>
        <end position="361"/>
    </location>
</feature>
<dbReference type="SMART" id="SM00398">
    <property type="entry name" value="HMG"/>
    <property type="match status" value="1"/>
</dbReference>
<feature type="region of interest" description="Disordered" evidence="4">
    <location>
        <begin position="293"/>
        <end position="329"/>
    </location>
</feature>
<evidence type="ECO:0000313" key="7">
    <source>
        <dbReference type="Proteomes" id="UP000184267"/>
    </source>
</evidence>
<organism evidence="6 7">
    <name type="scientific">Trametes pubescens</name>
    <name type="common">White-rot fungus</name>
    <dbReference type="NCBI Taxonomy" id="154538"/>
    <lineage>
        <taxon>Eukaryota</taxon>
        <taxon>Fungi</taxon>
        <taxon>Dikarya</taxon>
        <taxon>Basidiomycota</taxon>
        <taxon>Agaricomycotina</taxon>
        <taxon>Agaricomycetes</taxon>
        <taxon>Polyporales</taxon>
        <taxon>Polyporaceae</taxon>
        <taxon>Trametes</taxon>
    </lineage>
</organism>
<feature type="region of interest" description="Disordered" evidence="4">
    <location>
        <begin position="419"/>
        <end position="555"/>
    </location>
</feature>
<feature type="region of interest" description="Disordered" evidence="4">
    <location>
        <begin position="1"/>
        <end position="63"/>
    </location>
</feature>
<dbReference type="GO" id="GO:0005634">
    <property type="term" value="C:nucleus"/>
    <property type="evidence" value="ECO:0007669"/>
    <property type="project" value="UniProtKB-UniRule"/>
</dbReference>
<feature type="compositionally biased region" description="Basic residues" evidence="4">
    <location>
        <begin position="150"/>
        <end position="161"/>
    </location>
</feature>
<dbReference type="AlphaFoldDB" id="A0A1M2W6Z9"/>
<feature type="compositionally biased region" description="Polar residues" evidence="4">
    <location>
        <begin position="529"/>
        <end position="540"/>
    </location>
</feature>
<dbReference type="Proteomes" id="UP000184267">
    <property type="component" value="Unassembled WGS sequence"/>
</dbReference>
<feature type="region of interest" description="Disordered" evidence="4">
    <location>
        <begin position="349"/>
        <end position="399"/>
    </location>
</feature>